<dbReference type="GO" id="GO:0005829">
    <property type="term" value="C:cytosol"/>
    <property type="evidence" value="ECO:0007669"/>
    <property type="project" value="TreeGrafter"/>
</dbReference>
<keyword evidence="5" id="KW-0862">Zinc</keyword>
<dbReference type="STRING" id="91626.A0A0C9LS03"/>
<keyword evidence="3 6" id="KW-0863">Zinc-finger</keyword>
<dbReference type="EMBL" id="DF836311">
    <property type="protein sequence ID" value="GAN02460.1"/>
    <property type="molecule type" value="Genomic_DNA"/>
</dbReference>
<feature type="compositionally biased region" description="Acidic residues" evidence="7">
    <location>
        <begin position="506"/>
        <end position="519"/>
    </location>
</feature>
<dbReference type="InterPro" id="IPR001841">
    <property type="entry name" value="Znf_RING"/>
</dbReference>
<feature type="compositionally biased region" description="Basic and acidic residues" evidence="7">
    <location>
        <begin position="553"/>
        <end position="569"/>
    </location>
</feature>
<dbReference type="Proteomes" id="UP000053815">
    <property type="component" value="Unassembled WGS sequence"/>
</dbReference>
<dbReference type="PANTHER" id="PTHR15067:SF7">
    <property type="entry name" value="E3 UBIQUITIN-PROTEIN LIGASE DMA1-RELATED"/>
    <property type="match status" value="1"/>
</dbReference>
<dbReference type="GO" id="GO:0000151">
    <property type="term" value="C:ubiquitin ligase complex"/>
    <property type="evidence" value="ECO:0007669"/>
    <property type="project" value="TreeGrafter"/>
</dbReference>
<evidence type="ECO:0000313" key="10">
    <source>
        <dbReference type="EMBL" id="GAN02460.1"/>
    </source>
</evidence>
<evidence type="ECO:0000256" key="7">
    <source>
        <dbReference type="SAM" id="MobiDB-lite"/>
    </source>
</evidence>
<evidence type="ECO:0000256" key="5">
    <source>
        <dbReference type="ARBA" id="ARBA00022833"/>
    </source>
</evidence>
<keyword evidence="1" id="KW-0808">Transferase</keyword>
<feature type="compositionally biased region" description="Low complexity" evidence="7">
    <location>
        <begin position="1"/>
        <end position="15"/>
    </location>
</feature>
<name>A0A0C9LS03_9FUNG</name>
<dbReference type="OrthoDB" id="687730at2759"/>
<feature type="compositionally biased region" description="Low complexity" evidence="7">
    <location>
        <begin position="42"/>
        <end position="67"/>
    </location>
</feature>
<dbReference type="PROSITE" id="PS50006">
    <property type="entry name" value="FHA_DOMAIN"/>
    <property type="match status" value="1"/>
</dbReference>
<feature type="compositionally biased region" description="Low complexity" evidence="7">
    <location>
        <begin position="528"/>
        <end position="543"/>
    </location>
</feature>
<proteinExistence type="predicted"/>
<evidence type="ECO:0000256" key="3">
    <source>
        <dbReference type="ARBA" id="ARBA00022771"/>
    </source>
</evidence>
<feature type="compositionally biased region" description="Polar residues" evidence="7">
    <location>
        <begin position="615"/>
        <end position="627"/>
    </location>
</feature>
<dbReference type="GO" id="GO:0032153">
    <property type="term" value="C:cell division site"/>
    <property type="evidence" value="ECO:0007669"/>
    <property type="project" value="TreeGrafter"/>
</dbReference>
<dbReference type="AlphaFoldDB" id="A0A0C9LS03"/>
<dbReference type="SMART" id="SM00184">
    <property type="entry name" value="RING"/>
    <property type="match status" value="1"/>
</dbReference>
<dbReference type="Gene3D" id="2.60.200.20">
    <property type="match status" value="1"/>
</dbReference>
<feature type="region of interest" description="Disordered" evidence="7">
    <location>
        <begin position="478"/>
        <end position="649"/>
    </location>
</feature>
<dbReference type="Pfam" id="PF17123">
    <property type="entry name" value="zf-RING_11"/>
    <property type="match status" value="1"/>
</dbReference>
<organism evidence="10">
    <name type="scientific">Mucor ambiguus</name>
    <dbReference type="NCBI Taxonomy" id="91626"/>
    <lineage>
        <taxon>Eukaryota</taxon>
        <taxon>Fungi</taxon>
        <taxon>Fungi incertae sedis</taxon>
        <taxon>Mucoromycota</taxon>
        <taxon>Mucoromycotina</taxon>
        <taxon>Mucoromycetes</taxon>
        <taxon>Mucorales</taxon>
        <taxon>Mucorineae</taxon>
        <taxon>Mucoraceae</taxon>
        <taxon>Mucor</taxon>
    </lineage>
</organism>
<dbReference type="PANTHER" id="PTHR15067">
    <property type="entry name" value="E3 UBIQUITIN-PROTEIN LIGASE RNF8"/>
    <property type="match status" value="1"/>
</dbReference>
<dbReference type="PROSITE" id="PS50089">
    <property type="entry name" value="ZF_RING_2"/>
    <property type="match status" value="1"/>
</dbReference>
<dbReference type="Gene3D" id="3.30.40.10">
    <property type="entry name" value="Zinc/RING finger domain, C3HC4 (zinc finger)"/>
    <property type="match status" value="1"/>
</dbReference>
<dbReference type="InterPro" id="IPR008984">
    <property type="entry name" value="SMAD_FHA_dom_sf"/>
</dbReference>
<protein>
    <submittedName>
        <fullName evidence="10">SMAD/FHA domain-containing protein</fullName>
    </submittedName>
</protein>
<dbReference type="Pfam" id="PF00498">
    <property type="entry name" value="FHA"/>
    <property type="match status" value="1"/>
</dbReference>
<dbReference type="SMART" id="SM00240">
    <property type="entry name" value="FHA"/>
    <property type="match status" value="1"/>
</dbReference>
<feature type="compositionally biased region" description="Low complexity" evidence="7">
    <location>
        <begin position="630"/>
        <end position="642"/>
    </location>
</feature>
<feature type="compositionally biased region" description="Polar residues" evidence="7">
    <location>
        <begin position="571"/>
        <end position="580"/>
    </location>
</feature>
<keyword evidence="4" id="KW-0833">Ubl conjugation pathway</keyword>
<dbReference type="GO" id="GO:0006511">
    <property type="term" value="P:ubiquitin-dependent protein catabolic process"/>
    <property type="evidence" value="ECO:0007669"/>
    <property type="project" value="TreeGrafter"/>
</dbReference>
<dbReference type="SUPFAM" id="SSF49879">
    <property type="entry name" value="SMAD/FHA domain"/>
    <property type="match status" value="1"/>
</dbReference>
<dbReference type="InterPro" id="IPR000253">
    <property type="entry name" value="FHA_dom"/>
</dbReference>
<feature type="region of interest" description="Disordered" evidence="7">
    <location>
        <begin position="381"/>
        <end position="415"/>
    </location>
</feature>
<dbReference type="GO" id="GO:0008270">
    <property type="term" value="F:zinc ion binding"/>
    <property type="evidence" value="ECO:0007669"/>
    <property type="project" value="UniProtKB-KW"/>
</dbReference>
<feature type="region of interest" description="Disordered" evidence="7">
    <location>
        <begin position="1"/>
        <end position="25"/>
    </location>
</feature>
<gene>
    <name evidence="10" type="ORF">MAM1_0022d01904</name>
</gene>
<evidence type="ECO:0000259" key="8">
    <source>
        <dbReference type="PROSITE" id="PS50006"/>
    </source>
</evidence>
<accession>A0A0C9LS03</accession>
<evidence type="ECO:0000256" key="4">
    <source>
        <dbReference type="ARBA" id="ARBA00022786"/>
    </source>
</evidence>
<evidence type="ECO:0000259" key="9">
    <source>
        <dbReference type="PROSITE" id="PS50089"/>
    </source>
</evidence>
<evidence type="ECO:0000256" key="2">
    <source>
        <dbReference type="ARBA" id="ARBA00022723"/>
    </source>
</evidence>
<dbReference type="GO" id="GO:0016567">
    <property type="term" value="P:protein ubiquitination"/>
    <property type="evidence" value="ECO:0007669"/>
    <property type="project" value="TreeGrafter"/>
</dbReference>
<dbReference type="InterPro" id="IPR013083">
    <property type="entry name" value="Znf_RING/FYVE/PHD"/>
</dbReference>
<dbReference type="GO" id="GO:0061630">
    <property type="term" value="F:ubiquitin protein ligase activity"/>
    <property type="evidence" value="ECO:0007669"/>
    <property type="project" value="TreeGrafter"/>
</dbReference>
<feature type="domain" description="RING-type" evidence="9">
    <location>
        <begin position="316"/>
        <end position="359"/>
    </location>
</feature>
<reference evidence="10" key="1">
    <citation type="submission" date="2014-09" db="EMBL/GenBank/DDBJ databases">
        <title>Draft genome sequence of an oleaginous Mucoromycotina fungus Mucor ambiguus NBRC6742.</title>
        <authorList>
            <person name="Takeda I."/>
            <person name="Yamane N."/>
            <person name="Morita T."/>
            <person name="Tamano K."/>
            <person name="Machida M."/>
            <person name="Baker S."/>
            <person name="Koike H."/>
        </authorList>
    </citation>
    <scope>NUCLEOTIDE SEQUENCE</scope>
    <source>
        <strain evidence="10">NBRC 6742</strain>
    </source>
</reference>
<dbReference type="SUPFAM" id="SSF57850">
    <property type="entry name" value="RING/U-box"/>
    <property type="match status" value="1"/>
</dbReference>
<sequence>MAPSTSTATATTTSSGAPVEGVRRRSLSGASALLARRFTRNTASATPSSSSSSAAAAAEPKPTASKSESTAKRRATIASSASSTLDQNTVDKVHVRIVPNIDNPSRSLIFDIVDRQLQIGSVIRIGRYSERHANLNCMSFKSKVVSRCHCEVWVETDGKLYIRDTKSSSGTFLNHVRLSPAGSESRPVELHDSDIVQLGVDFQGGREEMYRSVKMRFELNRSNRQRPLSFNLNAFQNLRNLTQAAAPTPPLPSHHHHQEEGTNLRNTIIDTPTNNLINSPPASNDIPLEKLTDMQTSNDTTITTTTSNCHDDVDECCICLYALAPFQALFVSPCSHTYHFKCIRPLLQSYPGFQCPICRTYSDLEASVATEADEVIDVCRTGSSSTSNNKHHERSNTVTTAPPADSGLSLQSSESSDIALHNPLHVTDPYSTTFVSSPVIYSETLPDPFSPSASSSSSSPVNQNHTAEILQHVIEESAPHVPSSQAQIETEQATEEEDDHGVLSNTEDEEDDIEVEDVEMSNLSSVEPTTTQVQSRSTSTPTPAAIPKRERRSSHIMDKLKMVFFEKRKSASTTQQQQNKQSRHSHKKRARPLSYPNLLSVAADEQPPSLPPHAESSSQPLNLSRHITTPERSTTATTSTRPLRMEIDI</sequence>
<feature type="compositionally biased region" description="Low complexity" evidence="7">
    <location>
        <begin position="406"/>
        <end position="415"/>
    </location>
</feature>
<feature type="compositionally biased region" description="Basic residues" evidence="7">
    <location>
        <begin position="581"/>
        <end position="591"/>
    </location>
</feature>
<evidence type="ECO:0000256" key="6">
    <source>
        <dbReference type="PROSITE-ProRule" id="PRU00175"/>
    </source>
</evidence>
<feature type="region of interest" description="Disordered" evidence="7">
    <location>
        <begin position="38"/>
        <end position="83"/>
    </location>
</feature>
<evidence type="ECO:0000256" key="1">
    <source>
        <dbReference type="ARBA" id="ARBA00022679"/>
    </source>
</evidence>
<evidence type="ECO:0000313" key="11">
    <source>
        <dbReference type="Proteomes" id="UP000053815"/>
    </source>
</evidence>
<feature type="domain" description="FHA" evidence="8">
    <location>
        <begin position="123"/>
        <end position="178"/>
    </location>
</feature>
<keyword evidence="2" id="KW-0479">Metal-binding</keyword>
<keyword evidence="11" id="KW-1185">Reference proteome</keyword>